<evidence type="ECO:0000256" key="1">
    <source>
        <dbReference type="SAM" id="Coils"/>
    </source>
</evidence>
<keyword evidence="4" id="KW-0418">Kinase</keyword>
<accession>A0A1I1MXJ1</accession>
<sequence>MIPLSNNWSPLLAVDTYRPRLFFKYEWRWHVLVMPILFPVANYYFIGSPYFSNLLPFGVGTLVALGLYWLSVVAFRLTVRWTIRHYPGMQQTILRTLVMLITVGTMTVGLCIFYVWVYSLFPATGVQFSWKTVWPVWAIGLLFDAFLCIILGMVYTYAQWKQELKEDEQLHRQALQNQYDTLKGQLNPHFLFNALNSLSVLIGEEPKQAEQFVDKMSRVYRYMLTRNSCNATGADQTKGELVSLQTELEFVDLYADLLQIRYNNSLSIVRPTTVSPDYLTRCILPLSLLTLIDNAVKHNVMTPAKPLVIAIEITEDGWLQVTNNRQQKAIRLETIRAGLTSLMGRYQLLNEEPVLVEATDTYFRVALPLLVQ</sequence>
<evidence type="ECO:0000259" key="3">
    <source>
        <dbReference type="Pfam" id="PF06580"/>
    </source>
</evidence>
<keyword evidence="5" id="KW-1185">Reference proteome</keyword>
<organism evidence="4 5">
    <name type="scientific">Spirosoma endophyticum</name>
    <dbReference type="NCBI Taxonomy" id="662367"/>
    <lineage>
        <taxon>Bacteria</taxon>
        <taxon>Pseudomonadati</taxon>
        <taxon>Bacteroidota</taxon>
        <taxon>Cytophagia</taxon>
        <taxon>Cytophagales</taxon>
        <taxon>Cytophagaceae</taxon>
        <taxon>Spirosoma</taxon>
    </lineage>
</organism>
<keyword evidence="2" id="KW-0812">Transmembrane</keyword>
<dbReference type="Proteomes" id="UP000198598">
    <property type="component" value="Unassembled WGS sequence"/>
</dbReference>
<reference evidence="4 5" key="1">
    <citation type="submission" date="2016-10" db="EMBL/GenBank/DDBJ databases">
        <authorList>
            <person name="de Groot N.N."/>
        </authorList>
    </citation>
    <scope>NUCLEOTIDE SEQUENCE [LARGE SCALE GENOMIC DNA]</scope>
    <source>
        <strain evidence="4 5">DSM 26130</strain>
    </source>
</reference>
<feature type="transmembrane region" description="Helical" evidence="2">
    <location>
        <begin position="27"/>
        <end position="45"/>
    </location>
</feature>
<feature type="coiled-coil region" evidence="1">
    <location>
        <begin position="157"/>
        <end position="185"/>
    </location>
</feature>
<dbReference type="AlphaFoldDB" id="A0A1I1MXJ1"/>
<keyword evidence="2" id="KW-1133">Transmembrane helix</keyword>
<evidence type="ECO:0000313" key="5">
    <source>
        <dbReference type="Proteomes" id="UP000198598"/>
    </source>
</evidence>
<dbReference type="InterPro" id="IPR050640">
    <property type="entry name" value="Bact_2-comp_sensor_kinase"/>
</dbReference>
<dbReference type="OrthoDB" id="927174at2"/>
<dbReference type="EMBL" id="FOLQ01000002">
    <property type="protein sequence ID" value="SFC90121.1"/>
    <property type="molecule type" value="Genomic_DNA"/>
</dbReference>
<feature type="transmembrane region" description="Helical" evidence="2">
    <location>
        <begin position="57"/>
        <end position="77"/>
    </location>
</feature>
<dbReference type="Pfam" id="PF06580">
    <property type="entry name" value="His_kinase"/>
    <property type="match status" value="1"/>
</dbReference>
<evidence type="ECO:0000256" key="2">
    <source>
        <dbReference type="SAM" id="Phobius"/>
    </source>
</evidence>
<protein>
    <submittedName>
        <fullName evidence="4">Histidine kinase</fullName>
    </submittedName>
</protein>
<keyword evidence="1" id="KW-0175">Coiled coil</keyword>
<keyword evidence="4" id="KW-0808">Transferase</keyword>
<dbReference type="GO" id="GO:0016020">
    <property type="term" value="C:membrane"/>
    <property type="evidence" value="ECO:0007669"/>
    <property type="project" value="InterPro"/>
</dbReference>
<dbReference type="GO" id="GO:0000155">
    <property type="term" value="F:phosphorelay sensor kinase activity"/>
    <property type="evidence" value="ECO:0007669"/>
    <property type="project" value="InterPro"/>
</dbReference>
<gene>
    <name evidence="4" type="ORF">SAMN05216167_102761</name>
</gene>
<proteinExistence type="predicted"/>
<feature type="transmembrane region" description="Helical" evidence="2">
    <location>
        <begin position="97"/>
        <end position="117"/>
    </location>
</feature>
<dbReference type="PANTHER" id="PTHR34220:SF7">
    <property type="entry name" value="SENSOR HISTIDINE KINASE YPDA"/>
    <property type="match status" value="1"/>
</dbReference>
<evidence type="ECO:0000313" key="4">
    <source>
        <dbReference type="EMBL" id="SFC90121.1"/>
    </source>
</evidence>
<name>A0A1I1MXJ1_9BACT</name>
<dbReference type="STRING" id="662367.SAMN05216167_102761"/>
<dbReference type="PANTHER" id="PTHR34220">
    <property type="entry name" value="SENSOR HISTIDINE KINASE YPDA"/>
    <property type="match status" value="1"/>
</dbReference>
<feature type="domain" description="Signal transduction histidine kinase internal region" evidence="3">
    <location>
        <begin position="178"/>
        <end position="266"/>
    </location>
</feature>
<feature type="transmembrane region" description="Helical" evidence="2">
    <location>
        <begin position="137"/>
        <end position="158"/>
    </location>
</feature>
<dbReference type="InterPro" id="IPR010559">
    <property type="entry name" value="Sig_transdc_His_kin_internal"/>
</dbReference>
<keyword evidence="2" id="KW-0472">Membrane</keyword>